<dbReference type="NCBIfam" id="TIGR02681">
    <property type="entry name" value="phage_pRha"/>
    <property type="match status" value="1"/>
</dbReference>
<dbReference type="Pfam" id="PF09669">
    <property type="entry name" value="Phage_pRha"/>
    <property type="match status" value="1"/>
</dbReference>
<name>A0AAD8ANP3_BIOPF</name>
<dbReference type="Proteomes" id="UP001233172">
    <property type="component" value="Unassembled WGS sequence"/>
</dbReference>
<keyword evidence="2" id="KW-1185">Reference proteome</keyword>
<organism evidence="1 2">
    <name type="scientific">Biomphalaria pfeifferi</name>
    <name type="common">Bloodfluke planorb</name>
    <name type="synonym">Freshwater snail</name>
    <dbReference type="NCBI Taxonomy" id="112525"/>
    <lineage>
        <taxon>Eukaryota</taxon>
        <taxon>Metazoa</taxon>
        <taxon>Spiralia</taxon>
        <taxon>Lophotrochozoa</taxon>
        <taxon>Mollusca</taxon>
        <taxon>Gastropoda</taxon>
        <taxon>Heterobranchia</taxon>
        <taxon>Euthyneura</taxon>
        <taxon>Panpulmonata</taxon>
        <taxon>Hygrophila</taxon>
        <taxon>Lymnaeoidea</taxon>
        <taxon>Planorbidae</taxon>
        <taxon>Biomphalaria</taxon>
    </lineage>
</organism>
<evidence type="ECO:0000313" key="1">
    <source>
        <dbReference type="EMBL" id="KAK0039551.1"/>
    </source>
</evidence>
<comment type="caution">
    <text evidence="1">The sequence shown here is derived from an EMBL/GenBank/DDBJ whole genome shotgun (WGS) entry which is preliminary data.</text>
</comment>
<gene>
    <name evidence="1" type="ORF">Bpfe_031036</name>
</gene>
<reference evidence="1" key="1">
    <citation type="journal article" date="2023" name="PLoS Negl. Trop. Dis.">
        <title>A genome sequence for Biomphalaria pfeifferi, the major vector snail for the human-infecting parasite Schistosoma mansoni.</title>
        <authorList>
            <person name="Bu L."/>
            <person name="Lu L."/>
            <person name="Laidemitt M.R."/>
            <person name="Zhang S.M."/>
            <person name="Mutuku M."/>
            <person name="Mkoji G."/>
            <person name="Steinauer M."/>
            <person name="Loker E.S."/>
        </authorList>
    </citation>
    <scope>NUCLEOTIDE SEQUENCE</scope>
    <source>
        <strain evidence="1">KasaAsao</strain>
    </source>
</reference>
<evidence type="ECO:0000313" key="2">
    <source>
        <dbReference type="Proteomes" id="UP001233172"/>
    </source>
</evidence>
<dbReference type="InterPro" id="IPR014054">
    <property type="entry name" value="Phage_regulatory_Rha"/>
</dbReference>
<dbReference type="AlphaFoldDB" id="A0AAD8ANP3"/>
<protein>
    <submittedName>
        <fullName evidence="1">Rha family transcriptional regulator</fullName>
    </submittedName>
</protein>
<accession>A0AAD8ANP3</accession>
<sequence length="159" mass="18489">MESIRTVLAVVSEEFSLSNFRPSTYQNSRNQTQPMYVLTRSGFAMIALGFTGEKAIKFREAYIRRFDEMEAQLHSKEIKKLELEYIKDRVLPFGEPVTRDYVSIGKAIFYIRMLGRLPELTNGKLKGMLVRGELEGFQNERGHWQIYEDQITKLLGGER</sequence>
<proteinExistence type="predicted"/>
<reference evidence="1" key="2">
    <citation type="submission" date="2023-04" db="EMBL/GenBank/DDBJ databases">
        <authorList>
            <person name="Bu L."/>
            <person name="Lu L."/>
            <person name="Laidemitt M.R."/>
            <person name="Zhang S.M."/>
            <person name="Mutuku M."/>
            <person name="Mkoji G."/>
            <person name="Steinauer M."/>
            <person name="Loker E.S."/>
        </authorList>
    </citation>
    <scope>NUCLEOTIDE SEQUENCE</scope>
    <source>
        <strain evidence="1">KasaAsao</strain>
        <tissue evidence="1">Whole Snail</tissue>
    </source>
</reference>
<dbReference type="EMBL" id="JASAOG010000440">
    <property type="protein sequence ID" value="KAK0039551.1"/>
    <property type="molecule type" value="Genomic_DNA"/>
</dbReference>